<dbReference type="AlphaFoldDB" id="A0A4Y1YKV4"/>
<name>A0A4Y1YKV4_9PROT</name>
<dbReference type="PIRSF" id="PIRSF006276">
    <property type="entry name" value="UspA"/>
    <property type="match status" value="1"/>
</dbReference>
<dbReference type="EMBL" id="AP019755">
    <property type="protein sequence ID" value="BBL34736.1"/>
    <property type="molecule type" value="Genomic_DNA"/>
</dbReference>
<accession>A0A4Y1YKV4</accession>
<dbReference type="GO" id="GO:0005737">
    <property type="term" value="C:cytoplasm"/>
    <property type="evidence" value="ECO:0007669"/>
    <property type="project" value="UniProtKB-SubCell"/>
</dbReference>
<dbReference type="Pfam" id="PF00582">
    <property type="entry name" value="Usp"/>
    <property type="match status" value="1"/>
</dbReference>
<evidence type="ECO:0000313" key="8">
    <source>
        <dbReference type="Proteomes" id="UP000316473"/>
    </source>
</evidence>
<dbReference type="InterPro" id="IPR006015">
    <property type="entry name" value="Universal_stress_UspA"/>
</dbReference>
<comment type="similarity">
    <text evidence="2 5">Belongs to the universal stress protein A family.</text>
</comment>
<comment type="subcellular location">
    <subcellularLocation>
        <location evidence="1 5">Cytoplasm</location>
    </subcellularLocation>
</comment>
<proteinExistence type="inferred from homology"/>
<sequence>MPAYQHILLAVDFSPEDSQVAQKAKYLSQQTGAKLSLIHVLDNIPMPDTPYGTVIPLDAETTYTMLETEKQKLHAIGEQLDIHLERRWLIWGEPRQEIIHIAEQEKVDLIVVGSRGRHGLALLLDSTANKVLYHAKCDVLAIRLQDD</sequence>
<evidence type="ECO:0000259" key="6">
    <source>
        <dbReference type="Pfam" id="PF00582"/>
    </source>
</evidence>
<evidence type="ECO:0000256" key="2">
    <source>
        <dbReference type="ARBA" id="ARBA00008791"/>
    </source>
</evidence>
<dbReference type="SUPFAM" id="SSF52402">
    <property type="entry name" value="Adenine nucleotide alpha hydrolases-like"/>
    <property type="match status" value="1"/>
</dbReference>
<comment type="subunit">
    <text evidence="3">Homodimer.</text>
</comment>
<evidence type="ECO:0000256" key="4">
    <source>
        <dbReference type="ARBA" id="ARBA00022490"/>
    </source>
</evidence>
<keyword evidence="8" id="KW-1185">Reference proteome</keyword>
<gene>
    <name evidence="7" type="ORF">Nstercoris_00978</name>
</gene>
<evidence type="ECO:0000256" key="3">
    <source>
        <dbReference type="ARBA" id="ARBA00011738"/>
    </source>
</evidence>
<dbReference type="PANTHER" id="PTHR46268">
    <property type="entry name" value="STRESS RESPONSE PROTEIN NHAX"/>
    <property type="match status" value="1"/>
</dbReference>
<dbReference type="KEGG" id="nst:Nstercoris_00978"/>
<feature type="domain" description="UspA" evidence="6">
    <location>
        <begin position="4"/>
        <end position="143"/>
    </location>
</feature>
<keyword evidence="4 5" id="KW-0963">Cytoplasm</keyword>
<evidence type="ECO:0000313" key="7">
    <source>
        <dbReference type="EMBL" id="BBL34736.1"/>
    </source>
</evidence>
<reference evidence="7 8" key="1">
    <citation type="submission" date="2019-06" db="EMBL/GenBank/DDBJ databases">
        <title>Nitrosomonas stercoris KYUHI-S whole genome shotgun sequence.</title>
        <authorList>
            <person name="Nakagawa T."/>
            <person name="Tsuchiya Y."/>
            <person name="Takahashi R."/>
        </authorList>
    </citation>
    <scope>NUCLEOTIDE SEQUENCE [LARGE SCALE GENOMIC DNA]</scope>
    <source>
        <strain evidence="7 8">KYUHI-S</strain>
    </source>
</reference>
<dbReference type="Proteomes" id="UP000316473">
    <property type="component" value="Chromosome"/>
</dbReference>
<dbReference type="Gene3D" id="3.40.50.620">
    <property type="entry name" value="HUPs"/>
    <property type="match status" value="1"/>
</dbReference>
<dbReference type="PRINTS" id="PR01438">
    <property type="entry name" value="UNVRSLSTRESS"/>
</dbReference>
<evidence type="ECO:0000256" key="1">
    <source>
        <dbReference type="ARBA" id="ARBA00004496"/>
    </source>
</evidence>
<evidence type="ECO:0000256" key="5">
    <source>
        <dbReference type="PIRNR" id="PIRNR006276"/>
    </source>
</evidence>
<protein>
    <recommendedName>
        <fullName evidence="5">Universal stress protein</fullName>
    </recommendedName>
</protein>
<organism evidence="7 8">
    <name type="scientific">Nitrosomonas stercoris</name>
    <dbReference type="NCBI Taxonomy" id="1444684"/>
    <lineage>
        <taxon>Bacteria</taxon>
        <taxon>Pseudomonadati</taxon>
        <taxon>Pseudomonadota</taxon>
        <taxon>Betaproteobacteria</taxon>
        <taxon>Nitrosomonadales</taxon>
        <taxon>Nitrosomonadaceae</taxon>
        <taxon>Nitrosomonas</taxon>
    </lineage>
</organism>
<dbReference type="InterPro" id="IPR014729">
    <property type="entry name" value="Rossmann-like_a/b/a_fold"/>
</dbReference>
<dbReference type="InterPro" id="IPR006016">
    <property type="entry name" value="UspA"/>
</dbReference>
<dbReference type="PANTHER" id="PTHR46268:SF23">
    <property type="entry name" value="UNIVERSAL STRESS PROTEIN A-RELATED"/>
    <property type="match status" value="1"/>
</dbReference>